<dbReference type="KEGG" id="tet:TTHERM_000692979"/>
<organism evidence="1 2">
    <name type="scientific">Tetrahymena thermophila (strain SB210)</name>
    <dbReference type="NCBI Taxonomy" id="312017"/>
    <lineage>
        <taxon>Eukaryota</taxon>
        <taxon>Sar</taxon>
        <taxon>Alveolata</taxon>
        <taxon>Ciliophora</taxon>
        <taxon>Intramacronucleata</taxon>
        <taxon>Oligohymenophorea</taxon>
        <taxon>Hymenostomatida</taxon>
        <taxon>Tetrahymenina</taxon>
        <taxon>Tetrahymenidae</taxon>
        <taxon>Tetrahymena</taxon>
    </lineage>
</organism>
<dbReference type="RefSeq" id="XP_012655307.1">
    <property type="nucleotide sequence ID" value="XM_012799853.1"/>
</dbReference>
<dbReference type="Proteomes" id="UP000009168">
    <property type="component" value="Unassembled WGS sequence"/>
</dbReference>
<dbReference type="GeneID" id="24440238"/>
<proteinExistence type="predicted"/>
<dbReference type="AlphaFoldDB" id="W7XE15"/>
<name>W7XE15_TETTS</name>
<sequence>METQQYLFKKMCSKINFHLRNLYPKFFKQRKSTAHVDMQCQKITQKNQKVKTSKDFFFKKHAEIIFKNIFFYGTKSFSKILQKNYKIVKHFKQTNSYFQKNLLTLIKNNQYTYFQKNQLTLIKRQLQKYLCLQKPIINLILIASSLLQCFLGNVSCVQVFVYLLKSSSQLAQKKRRSS</sequence>
<protein>
    <submittedName>
        <fullName evidence="1">Uncharacterized protein</fullName>
    </submittedName>
</protein>
<keyword evidence="2" id="KW-1185">Reference proteome</keyword>
<gene>
    <name evidence="1" type="ORF">TTHERM_000692979</name>
</gene>
<dbReference type="InParanoid" id="W7XE15"/>
<accession>W7XE15</accession>
<reference evidence="2" key="1">
    <citation type="journal article" date="2006" name="PLoS Biol.">
        <title>Macronuclear genome sequence of the ciliate Tetrahymena thermophila, a model eukaryote.</title>
        <authorList>
            <person name="Eisen J.A."/>
            <person name="Coyne R.S."/>
            <person name="Wu M."/>
            <person name="Wu D."/>
            <person name="Thiagarajan M."/>
            <person name="Wortman J.R."/>
            <person name="Badger J.H."/>
            <person name="Ren Q."/>
            <person name="Amedeo P."/>
            <person name="Jones K.M."/>
            <person name="Tallon L.J."/>
            <person name="Delcher A.L."/>
            <person name="Salzberg S.L."/>
            <person name="Silva J.C."/>
            <person name="Haas B.J."/>
            <person name="Majoros W.H."/>
            <person name="Farzad M."/>
            <person name="Carlton J.M."/>
            <person name="Smith R.K. Jr."/>
            <person name="Garg J."/>
            <person name="Pearlman R.E."/>
            <person name="Karrer K.M."/>
            <person name="Sun L."/>
            <person name="Manning G."/>
            <person name="Elde N.C."/>
            <person name="Turkewitz A.P."/>
            <person name="Asai D.J."/>
            <person name="Wilkes D.E."/>
            <person name="Wang Y."/>
            <person name="Cai H."/>
            <person name="Collins K."/>
            <person name="Stewart B.A."/>
            <person name="Lee S.R."/>
            <person name="Wilamowska K."/>
            <person name="Weinberg Z."/>
            <person name="Ruzzo W.L."/>
            <person name="Wloga D."/>
            <person name="Gaertig J."/>
            <person name="Frankel J."/>
            <person name="Tsao C.-C."/>
            <person name="Gorovsky M.A."/>
            <person name="Keeling P.J."/>
            <person name="Waller R.F."/>
            <person name="Patron N.J."/>
            <person name="Cherry J.M."/>
            <person name="Stover N.A."/>
            <person name="Krieger C.J."/>
            <person name="del Toro C."/>
            <person name="Ryder H.F."/>
            <person name="Williamson S.C."/>
            <person name="Barbeau R.A."/>
            <person name="Hamilton E.P."/>
            <person name="Orias E."/>
        </authorList>
    </citation>
    <scope>NUCLEOTIDE SEQUENCE [LARGE SCALE GENOMIC DNA]</scope>
    <source>
        <strain evidence="2">SB210</strain>
    </source>
</reference>
<evidence type="ECO:0000313" key="1">
    <source>
        <dbReference type="EMBL" id="EWS72176.1"/>
    </source>
</evidence>
<evidence type="ECO:0000313" key="2">
    <source>
        <dbReference type="Proteomes" id="UP000009168"/>
    </source>
</evidence>
<dbReference type="EMBL" id="GG662488">
    <property type="protein sequence ID" value="EWS72176.1"/>
    <property type="molecule type" value="Genomic_DNA"/>
</dbReference>